<reference evidence="2" key="2">
    <citation type="journal article" date="2015" name="Data Brief">
        <title>Shoot transcriptome of the giant reed, Arundo donax.</title>
        <authorList>
            <person name="Barrero R.A."/>
            <person name="Guerrero F.D."/>
            <person name="Moolhuijzen P."/>
            <person name="Goolsby J.A."/>
            <person name="Tidwell J."/>
            <person name="Bellgard S.E."/>
            <person name="Bellgard M.I."/>
        </authorList>
    </citation>
    <scope>NUCLEOTIDE SEQUENCE</scope>
    <source>
        <tissue evidence="2">Shoot tissue taken approximately 20 cm above the soil surface</tissue>
    </source>
</reference>
<dbReference type="AlphaFoldDB" id="A0A0A9AJL6"/>
<proteinExistence type="predicted"/>
<evidence type="ECO:0000256" key="1">
    <source>
        <dbReference type="SAM" id="MobiDB-lite"/>
    </source>
</evidence>
<dbReference type="EMBL" id="GBRH01250608">
    <property type="protein sequence ID" value="JAD47287.1"/>
    <property type="molecule type" value="Transcribed_RNA"/>
</dbReference>
<accession>A0A0A9AJL6</accession>
<organism evidence="2">
    <name type="scientific">Arundo donax</name>
    <name type="common">Giant reed</name>
    <name type="synonym">Donax arundinaceus</name>
    <dbReference type="NCBI Taxonomy" id="35708"/>
    <lineage>
        <taxon>Eukaryota</taxon>
        <taxon>Viridiplantae</taxon>
        <taxon>Streptophyta</taxon>
        <taxon>Embryophyta</taxon>
        <taxon>Tracheophyta</taxon>
        <taxon>Spermatophyta</taxon>
        <taxon>Magnoliopsida</taxon>
        <taxon>Liliopsida</taxon>
        <taxon>Poales</taxon>
        <taxon>Poaceae</taxon>
        <taxon>PACMAD clade</taxon>
        <taxon>Arundinoideae</taxon>
        <taxon>Arundineae</taxon>
        <taxon>Arundo</taxon>
    </lineage>
</organism>
<evidence type="ECO:0000313" key="2">
    <source>
        <dbReference type="EMBL" id="JAD47287.1"/>
    </source>
</evidence>
<name>A0A0A9AJL6_ARUDO</name>
<sequence>MRDQSPPRRSKGPLPSQPAPVPCRLVSRGVSAASLAAQQKTSAVPSVFLHVWS</sequence>
<feature type="region of interest" description="Disordered" evidence="1">
    <location>
        <begin position="1"/>
        <end position="22"/>
    </location>
</feature>
<protein>
    <submittedName>
        <fullName evidence="2">Uncharacterized protein</fullName>
    </submittedName>
</protein>
<reference evidence="2" key="1">
    <citation type="submission" date="2014-09" db="EMBL/GenBank/DDBJ databases">
        <authorList>
            <person name="Magalhaes I.L.F."/>
            <person name="Oliveira U."/>
            <person name="Santos F.R."/>
            <person name="Vidigal T.H.D.A."/>
            <person name="Brescovit A.D."/>
            <person name="Santos A.J."/>
        </authorList>
    </citation>
    <scope>NUCLEOTIDE SEQUENCE</scope>
    <source>
        <tissue evidence="2">Shoot tissue taken approximately 20 cm above the soil surface</tissue>
    </source>
</reference>